<keyword evidence="8" id="KW-1015">Disulfide bond</keyword>
<dbReference type="Proteomes" id="UP001162131">
    <property type="component" value="Unassembled WGS sequence"/>
</dbReference>
<evidence type="ECO:0000256" key="6">
    <source>
        <dbReference type="ARBA" id="ARBA00022989"/>
    </source>
</evidence>
<evidence type="ECO:0000313" key="14">
    <source>
        <dbReference type="EMBL" id="CAG9335952.1"/>
    </source>
</evidence>
<dbReference type="PANTHER" id="PTHR13460:SF0">
    <property type="entry name" value="MALECTIN"/>
    <property type="match status" value="1"/>
</dbReference>
<evidence type="ECO:0000259" key="13">
    <source>
        <dbReference type="PROSITE" id="PS00652"/>
    </source>
</evidence>
<dbReference type="EMBL" id="CAJZBQ010000063">
    <property type="protein sequence ID" value="CAG9335952.1"/>
    <property type="molecule type" value="Genomic_DNA"/>
</dbReference>
<comment type="subcellular location">
    <subcellularLocation>
        <location evidence="1">Endoplasmic reticulum membrane</location>
        <topology evidence="1">Single-pass type I membrane protein</topology>
    </subcellularLocation>
</comment>
<feature type="domain" description="TNFR-Cys" evidence="13">
    <location>
        <begin position="852"/>
        <end position="891"/>
    </location>
</feature>
<evidence type="ECO:0000313" key="15">
    <source>
        <dbReference type="Proteomes" id="UP001162131"/>
    </source>
</evidence>
<dbReference type="SMART" id="SM00261">
    <property type="entry name" value="FU"/>
    <property type="match status" value="8"/>
</dbReference>
<protein>
    <recommendedName>
        <fullName evidence="13">TNFR-Cys domain-containing protein</fullName>
    </recommendedName>
</protein>
<comment type="caution">
    <text evidence="14">The sequence shown here is derived from an EMBL/GenBank/DDBJ whole genome shotgun (WGS) entry which is preliminary data.</text>
</comment>
<keyword evidence="6 11" id="KW-1133">Transmembrane helix</keyword>
<dbReference type="CDD" id="cd00064">
    <property type="entry name" value="FU"/>
    <property type="match status" value="3"/>
</dbReference>
<evidence type="ECO:0000256" key="5">
    <source>
        <dbReference type="ARBA" id="ARBA00022824"/>
    </source>
</evidence>
<feature type="transmembrane region" description="Helical" evidence="11">
    <location>
        <begin position="2557"/>
        <end position="2580"/>
    </location>
</feature>
<dbReference type="PANTHER" id="PTHR13460">
    <property type="match status" value="1"/>
</dbReference>
<dbReference type="InterPro" id="IPR009030">
    <property type="entry name" value="Growth_fac_rcpt_cys_sf"/>
</dbReference>
<accession>A0AAU9KF60</accession>
<evidence type="ECO:0000256" key="3">
    <source>
        <dbReference type="ARBA" id="ARBA00022692"/>
    </source>
</evidence>
<dbReference type="Pfam" id="PF11721">
    <property type="entry name" value="Malectin"/>
    <property type="match status" value="1"/>
</dbReference>
<feature type="domain" description="TNFR-Cys" evidence="13">
    <location>
        <begin position="2218"/>
        <end position="2254"/>
    </location>
</feature>
<dbReference type="InterPro" id="IPR006212">
    <property type="entry name" value="Furin_repeat"/>
</dbReference>
<keyword evidence="15" id="KW-1185">Reference proteome</keyword>
<evidence type="ECO:0000256" key="8">
    <source>
        <dbReference type="ARBA" id="ARBA00023157"/>
    </source>
</evidence>
<keyword evidence="7 11" id="KW-0472">Membrane</keyword>
<proteinExistence type="inferred from homology"/>
<evidence type="ECO:0000256" key="12">
    <source>
        <dbReference type="SAM" id="SignalP"/>
    </source>
</evidence>
<keyword evidence="3 11" id="KW-0812">Transmembrane</keyword>
<evidence type="ECO:0000256" key="7">
    <source>
        <dbReference type="ARBA" id="ARBA00023136"/>
    </source>
</evidence>
<dbReference type="InterPro" id="IPR039155">
    <property type="entry name" value="MLEC"/>
</dbReference>
<evidence type="ECO:0000256" key="2">
    <source>
        <dbReference type="ARBA" id="ARBA00009141"/>
    </source>
</evidence>
<feature type="domain" description="TNFR-Cys" evidence="13">
    <location>
        <begin position="1531"/>
        <end position="1570"/>
    </location>
</feature>
<keyword evidence="4 12" id="KW-0732">Signal</keyword>
<keyword evidence="5" id="KW-0256">Endoplasmic reticulum</keyword>
<dbReference type="SMART" id="SM00181">
    <property type="entry name" value="EGF"/>
    <property type="match status" value="6"/>
</dbReference>
<comment type="similarity">
    <text evidence="2">Belongs to the malectin family.</text>
</comment>
<dbReference type="InterPro" id="IPR013320">
    <property type="entry name" value="ConA-like_dom_sf"/>
</dbReference>
<dbReference type="SUPFAM" id="SSF57184">
    <property type="entry name" value="Growth factor receptor domain"/>
    <property type="match status" value="6"/>
</dbReference>
<reference evidence="14" key="1">
    <citation type="submission" date="2021-09" db="EMBL/GenBank/DDBJ databases">
        <authorList>
            <consortium name="AG Swart"/>
            <person name="Singh M."/>
            <person name="Singh A."/>
            <person name="Seah K."/>
            <person name="Emmerich C."/>
        </authorList>
    </citation>
    <scope>NUCLEOTIDE SEQUENCE</scope>
    <source>
        <strain evidence="14">ATCC30299</strain>
    </source>
</reference>
<evidence type="ECO:0000256" key="1">
    <source>
        <dbReference type="ARBA" id="ARBA00004115"/>
    </source>
</evidence>
<dbReference type="InterPro" id="IPR021720">
    <property type="entry name" value="Malectin_dom"/>
</dbReference>
<keyword evidence="9" id="KW-0325">Glycoprotein</keyword>
<dbReference type="InterPro" id="IPR001368">
    <property type="entry name" value="TNFR/NGFR_Cys_rich_reg"/>
</dbReference>
<sequence>MFWDLRKLMIFLTGILLSYSLDPANVVLAMNVGGAAYTSTFGFTYTPDSNYYYTGVMATYFDTSSLPIARTINSYIYKSERVAAGIWGYDIPVSIDGTYVLILQFAEIYYTTINSRVFTVKVGDYIVLSNLDLFALAGFNSAYDLFVEFTLSSGSVYISGNLISNAYSSGNLIVRLHPVIQAPKISGIILMRGSCATNDYCNMCYQQICVTCDSINLACISCITNAQAVSGACQCSPNAYWVSSTKTCEKCDNLCSDCSGSLNFICTTCVSPNVLVSNICLRECPYGFGSCTPISTPVIDQNFANYFYGAYGLFTTGTSSSRCYFFTSPEAVDPLPAKNRGLYFYGGSYLQSSSVYVSFNFSLGIWVWILPGSGDILGNSPNNKIAISANGALTIILENRLEATTPITTAALNPSNSGWVYISFVASFSSSTISTTIVPYLNNSPQTSITTTQYIYRDAAGNSIYLGQNSLSKFVGYIYQFTLWNVAVSNFNTQYSDQICGSGAVASCLWACSLTQWMNGATITNCDSCPCGCVRSGSCNVCFDPLCSICTGFLTGLCTQCVSNASGSPCACNPGYMLSTDGFSCVPCFNGCATCAGALYYQCSSCLSSYYLLKTMCLTYCPSGYTADSSGHSCTLSSSNPLSISLQNLIQLDMVNGVTVGSSNTNKYPNWEATDPIPSIYRGYYFSGSNYMSLASFTISPYFTLLFWIRMLNNGYLFMKFDGTTKYFTINFISGIPKINILLSDSTPLSITTTPSITTTWHYIAITGGLSSGQTVLTRIINMITVTPVTSTSFAYFKDAGDLCIGKDNTATGGFTGFLWNFKIYNDDTYALQEYISSGCPGCSICPSELICPDNCPFGQFYSSSCVSCTGTCPYGCRSASTCRLCKDKECVTCTTFDGSCTSCIPNAHISGTTCVCNANTFWEQSSDGCQICDNLCNVCQTNKYFMCTSCVATYSIIWNVCLKGCPYGYASPCIAIFTPVINESFNTDFQGVYGIFTTGISATSFQFFNTPEAVDPIPAKKRGLYFNGSQYLISNVNIYLSHSFSMGFWTYVISSGDILTNSRIAVDSSGSIKIPLESPSEITSMQTILGSSFTTWKYLSFTCSFTSSTAAITTVTIYLNNVSGTSSTFNALIYRDLANQKITLGGSSTSYFTGFMYKYQLWNVAIVDFTTQLNEICGSGLLATCLWACPLNKYKFSTTCQNCESTCTLGCTRSGSCNICDDPLCSICTGFDPNKCTNCVLNASGSPCKCNIGWYVSSDGFSCVPCFTGCASCTGLLYYQCSSCSSGYYLLKALCLTYCPSGYTADTSTNSCILTTSNPLDISLQNLIQLDTVNGVSVGLSNSNKYPSWETTDPIPSIYRGYYFSGANYMSLTSFIMSPYFSLLVWVKPLADGYLFMKFDGTTIFSYFNFSSGNHKMNILLSDLTTIYASTSSILYSGWHYIAFTGDLPSGKTALYLSIDGVYISASLSSSFAYMKDNGSLYIGKDSTLSGGFTGFLWSFKIYNDNTYALQEWITSGCPGCAACPSELKCPDNCPFGQFYSSSCVSCVGSCPYGCRSALTCRLCKDKECLACTTFDGPCTSCIANASISGTTCICNSNTFWDQSLDGCAICDNLCSQCQTNKYFLCLSCGPSYHLLYNACLRDCPYGYSSPCTAVFTPVIDASFIGNFQGTYGIFTTGTSATSFQFFNSPESSDPIPAKQRGLYFSGNQYLISNVSIYLSYSFSMGFWINVIASGHVLSNSQIILDSSGSILITLESPSETTSSETLSNTPFTMWKYLSFTCSFSNSSVSTTLIIYLNNVSKASATFNKLIYRDQTNQKIKIGGSLSSYFTGFIYKYHLWNVAVFDFSAQLNEICGSGLLAACLWTCDINKYWYSAACTNCDSSCNLGCTRSRSCNICDDPLCSVCTGFDANKCTMCVSNASGTPCVCNSGYIVSSDGFSCLACFTGCSLCSSTDYYQCAACYSSYFLLNILCDSQCPSGYSQNIATNKCDLVDSLVIDLELDDYIVLDTLYGFNVGNNNTNIYPAFDVNDPIPAINRGYYFTGQSYMSSSLVFSPYFSIMLWVKVIEQGILIEKYDGATQYLVIKIDENGNQNLHLLLRDGSSLNAIATQNLLSDWHYLSFSGKINGNGAYSSNIYADSALLMASTSASKTYLRDSISGVLMIGFDKSSGIGFKGFLWNLKIYNDETYVNNGWTSATCTTNVCPNCPSGVFCPSSCSLTNYPGSSLCNSCKASCFNGCRSDLTCRLCREKECYSCKSFSKKCISCIKNAGFVGDSCQCNQNALWNENTETCDLCPTGWLENKVCLSTFNATLTVNPNNTLILSFSDGLKQNLTNEQIMIQIQNHTIPSWSITYISNKEFLISCDFGRKSLQKAVVSLYFNDSEHIESISGSVLLEKYLSGTLYESEFESDEIAGIKNQVSAGIKILVGSGVILSIFSLNPSSLWTMINTIQLLAYIPYASYPITEKISVFFKSMNNFNIVPNLFLFFIDENESNAPYDRARNYGYDSYLILANIGNDATALCGIIVAIPLVYYFSKCSQRYIGKKFQKIFNEYKFSTFLRFIIVSYLEFGFAATVGILSTDNFKIFESTLESTNYFLCWICIVTII</sequence>
<evidence type="ECO:0000256" key="9">
    <source>
        <dbReference type="ARBA" id="ARBA00023180"/>
    </source>
</evidence>
<organism evidence="14 15">
    <name type="scientific">Blepharisma stoltei</name>
    <dbReference type="NCBI Taxonomy" id="1481888"/>
    <lineage>
        <taxon>Eukaryota</taxon>
        <taxon>Sar</taxon>
        <taxon>Alveolata</taxon>
        <taxon>Ciliophora</taxon>
        <taxon>Postciliodesmatophora</taxon>
        <taxon>Heterotrichea</taxon>
        <taxon>Heterotrichida</taxon>
        <taxon>Blepharismidae</taxon>
        <taxon>Blepharisma</taxon>
    </lineage>
</organism>
<dbReference type="InterPro" id="IPR000742">
    <property type="entry name" value="EGF"/>
</dbReference>
<dbReference type="Gene3D" id="2.10.220.10">
    <property type="entry name" value="Hormone Receptor, Insulin-like Growth Factor Receptor 1, Chain A, domain 2"/>
    <property type="match status" value="4"/>
</dbReference>
<dbReference type="GO" id="GO:0030246">
    <property type="term" value="F:carbohydrate binding"/>
    <property type="evidence" value="ECO:0007669"/>
    <property type="project" value="InterPro"/>
</dbReference>
<dbReference type="SUPFAM" id="SSF49899">
    <property type="entry name" value="Concanavalin A-like lectins/glucanases"/>
    <property type="match status" value="5"/>
</dbReference>
<dbReference type="PROSITE" id="PS00652">
    <property type="entry name" value="TNFR_NGFR_1"/>
    <property type="match status" value="3"/>
</dbReference>
<dbReference type="Pfam" id="PF13385">
    <property type="entry name" value="Laminin_G_3"/>
    <property type="match status" value="2"/>
</dbReference>
<dbReference type="Gene3D" id="2.60.120.200">
    <property type="match status" value="3"/>
</dbReference>
<evidence type="ECO:0000256" key="4">
    <source>
        <dbReference type="ARBA" id="ARBA00022729"/>
    </source>
</evidence>
<keyword evidence="10" id="KW-0119">Carbohydrate metabolism</keyword>
<name>A0AAU9KF60_9CILI</name>
<evidence type="ECO:0000256" key="10">
    <source>
        <dbReference type="ARBA" id="ARBA00023277"/>
    </source>
</evidence>
<gene>
    <name evidence="14" type="ORF">BSTOLATCC_MIC65263</name>
</gene>
<feature type="signal peptide" evidence="12">
    <location>
        <begin position="1"/>
        <end position="20"/>
    </location>
</feature>
<evidence type="ECO:0000256" key="11">
    <source>
        <dbReference type="SAM" id="Phobius"/>
    </source>
</evidence>
<feature type="transmembrane region" description="Helical" evidence="11">
    <location>
        <begin position="2510"/>
        <end position="2536"/>
    </location>
</feature>
<feature type="chain" id="PRO_5043448656" description="TNFR-Cys domain-containing protein" evidence="12">
    <location>
        <begin position="21"/>
        <end position="2608"/>
    </location>
</feature>
<dbReference type="GO" id="GO:0005789">
    <property type="term" value="C:endoplasmic reticulum membrane"/>
    <property type="evidence" value="ECO:0007669"/>
    <property type="project" value="UniProtKB-SubCell"/>
</dbReference>
<dbReference type="Gene3D" id="2.60.120.430">
    <property type="entry name" value="Galactose-binding lectin"/>
    <property type="match status" value="1"/>
</dbReference>